<dbReference type="InterPro" id="IPR036013">
    <property type="entry name" value="Band_7/SPFH_dom_sf"/>
</dbReference>
<keyword evidence="3" id="KW-0812">Transmembrane</keyword>
<dbReference type="InterPro" id="IPR001972">
    <property type="entry name" value="Stomatin_HflK_fam"/>
</dbReference>
<proteinExistence type="predicted"/>
<geneLocation type="plasmid" evidence="6">
    <name>pam7 dna</name>
</geneLocation>
<accession>A0A510IEY0</accession>
<sequence length="315" mass="34642">MNHYETLVIGILVFVVSAVILKQCIVIVPEGSRFVVEKLGKFSRVIQPGLTLLIPFLERVAYRPTVKAQVVELSEVECFSKDNSLLKISSQYVFKFIEVEKAIYKAENVELLLENYCKTHLRDVSGTMKLDELLSSRSEIKVKIETELAAIAEKYGCELESYEILNITPTEATISSMEKLVEADRLARTILIKAEAEKDAEIKQAQGQKEAEVLAAEAEKQSDILRSEGELEAAKNDAKAIRERGQAEADANQMISKSVKESGAEGLHLKIANDYTTALQTIGAADSSKTIMMPVDSSNLVGSIAGIAELLNTKS</sequence>
<dbReference type="EMBL" id="AP019800">
    <property type="protein sequence ID" value="BBL92344.1"/>
    <property type="molecule type" value="Genomic_DNA"/>
</dbReference>
<evidence type="ECO:0000256" key="3">
    <source>
        <dbReference type="SAM" id="Phobius"/>
    </source>
</evidence>
<dbReference type="SMART" id="SM00244">
    <property type="entry name" value="PHB"/>
    <property type="match status" value="1"/>
</dbReference>
<dbReference type="PANTHER" id="PTHR43327:SF10">
    <property type="entry name" value="STOMATIN-LIKE PROTEIN 2, MITOCHONDRIAL"/>
    <property type="match status" value="1"/>
</dbReference>
<comment type="subcellular location">
    <subcellularLocation>
        <location evidence="1">Membrane</location>
        <topology evidence="1">Single-pass membrane protein</topology>
    </subcellularLocation>
</comment>
<dbReference type="Proteomes" id="UP000315115">
    <property type="component" value="Plasmid pAM7"/>
</dbReference>
<dbReference type="InterPro" id="IPR001107">
    <property type="entry name" value="Band_7"/>
</dbReference>
<dbReference type="AlphaFoldDB" id="A0A510IEY0"/>
<evidence type="ECO:0000313" key="5">
    <source>
        <dbReference type="EMBL" id="BBL92344.1"/>
    </source>
</evidence>
<keyword evidence="3" id="KW-1133">Transmembrane helix</keyword>
<protein>
    <submittedName>
        <fullName evidence="5">Paraslipin</fullName>
    </submittedName>
</protein>
<gene>
    <name evidence="5" type="ORF">VroAM7_49970</name>
</gene>
<dbReference type="Gene3D" id="3.30.479.30">
    <property type="entry name" value="Band 7 domain"/>
    <property type="match status" value="1"/>
</dbReference>
<dbReference type="PRINTS" id="PR00721">
    <property type="entry name" value="STOMATIN"/>
</dbReference>
<evidence type="ECO:0000256" key="2">
    <source>
        <dbReference type="SAM" id="Coils"/>
    </source>
</evidence>
<dbReference type="Pfam" id="PF01145">
    <property type="entry name" value="Band_7"/>
    <property type="match status" value="1"/>
</dbReference>
<keyword evidence="3" id="KW-0472">Membrane</keyword>
<dbReference type="PANTHER" id="PTHR43327">
    <property type="entry name" value="STOMATIN-LIKE PROTEIN 2, MITOCHONDRIAL"/>
    <property type="match status" value="1"/>
</dbReference>
<dbReference type="RefSeq" id="WP_143694308.1">
    <property type="nucleotide sequence ID" value="NZ_AP019800.1"/>
</dbReference>
<dbReference type="SUPFAM" id="SSF117892">
    <property type="entry name" value="Band 7/SPFH domain"/>
    <property type="match status" value="1"/>
</dbReference>
<evidence type="ECO:0000313" key="6">
    <source>
        <dbReference type="Proteomes" id="UP000315115"/>
    </source>
</evidence>
<name>A0A510IEY0_9VIBR</name>
<evidence type="ECO:0000259" key="4">
    <source>
        <dbReference type="SMART" id="SM00244"/>
    </source>
</evidence>
<feature type="transmembrane region" description="Helical" evidence="3">
    <location>
        <begin position="6"/>
        <end position="28"/>
    </location>
</feature>
<keyword evidence="5" id="KW-0614">Plasmid</keyword>
<evidence type="ECO:0000256" key="1">
    <source>
        <dbReference type="ARBA" id="ARBA00004167"/>
    </source>
</evidence>
<feature type="domain" description="Band 7" evidence="4">
    <location>
        <begin position="23"/>
        <end position="181"/>
    </location>
</feature>
<dbReference type="InterPro" id="IPR050710">
    <property type="entry name" value="Band7/mec-2_domain"/>
</dbReference>
<reference evidence="6" key="1">
    <citation type="submission" date="2019-07" db="EMBL/GenBank/DDBJ databases">
        <title>Complete Genome Sequences of Vibrion rotiferianus strain AM7.</title>
        <authorList>
            <person name="Miyazaki K."/>
            <person name="Wiseschart A."/>
            <person name="Pootanakit K."/>
            <person name="Ishimori K."/>
            <person name="Kitahara K."/>
        </authorList>
    </citation>
    <scope>NUCLEOTIDE SEQUENCE [LARGE SCALE GENOMIC DNA]</scope>
    <source>
        <strain evidence="6">AM7</strain>
        <plasmid evidence="6">pam7 dna</plasmid>
    </source>
</reference>
<dbReference type="GO" id="GO:0016020">
    <property type="term" value="C:membrane"/>
    <property type="evidence" value="ECO:0007669"/>
    <property type="project" value="UniProtKB-SubCell"/>
</dbReference>
<feature type="coiled-coil region" evidence="2">
    <location>
        <begin position="208"/>
        <end position="244"/>
    </location>
</feature>
<keyword evidence="2" id="KW-0175">Coiled coil</keyword>
<organism evidence="5 6">
    <name type="scientific">Vibrio rotiferianus</name>
    <dbReference type="NCBI Taxonomy" id="190895"/>
    <lineage>
        <taxon>Bacteria</taxon>
        <taxon>Pseudomonadati</taxon>
        <taxon>Pseudomonadota</taxon>
        <taxon>Gammaproteobacteria</taxon>
        <taxon>Vibrionales</taxon>
        <taxon>Vibrionaceae</taxon>
        <taxon>Vibrio</taxon>
    </lineage>
</organism>